<protein>
    <submittedName>
        <fullName evidence="1">Four helix bundle protein</fullName>
    </submittedName>
</protein>
<dbReference type="InterPro" id="IPR012657">
    <property type="entry name" value="23S_rRNA-intervening_sequence"/>
</dbReference>
<evidence type="ECO:0000313" key="1">
    <source>
        <dbReference type="EMBL" id="MDN3723637.1"/>
    </source>
</evidence>
<dbReference type="InterPro" id="IPR036583">
    <property type="entry name" value="23S_rRNA_IVS_sf"/>
</dbReference>
<organism evidence="1 2">
    <name type="scientific">Aequorivita aurantiaca</name>
    <dbReference type="NCBI Taxonomy" id="3053356"/>
    <lineage>
        <taxon>Bacteria</taxon>
        <taxon>Pseudomonadati</taxon>
        <taxon>Bacteroidota</taxon>
        <taxon>Flavobacteriia</taxon>
        <taxon>Flavobacteriales</taxon>
        <taxon>Flavobacteriaceae</taxon>
        <taxon>Aequorivita</taxon>
    </lineage>
</organism>
<comment type="caution">
    <text evidence="1">The sequence shown here is derived from an EMBL/GenBank/DDBJ whole genome shotgun (WGS) entry which is preliminary data.</text>
</comment>
<dbReference type="PANTHER" id="PTHR38471:SF2">
    <property type="entry name" value="FOUR HELIX BUNDLE PROTEIN"/>
    <property type="match status" value="1"/>
</dbReference>
<dbReference type="Pfam" id="PF05635">
    <property type="entry name" value="23S_rRNA_IVP"/>
    <property type="match status" value="1"/>
</dbReference>
<dbReference type="RefSeq" id="WP_290253724.1">
    <property type="nucleotide sequence ID" value="NZ_JAUGQQ010000002.1"/>
</dbReference>
<sequence>MARHNFRKLSIWTDGVAFSTDVYNLTKKFPTEERFNLISQLNRAAVSIPSNIAEGSAKSSDKHFKIFLENSLGSAYECETQIEIAKRIAYLSNEDYEQLLNKIQSLQKRIGSFIDKLS</sequence>
<keyword evidence="2" id="KW-1185">Reference proteome</keyword>
<dbReference type="EMBL" id="JAUGQQ010000002">
    <property type="protein sequence ID" value="MDN3723637.1"/>
    <property type="molecule type" value="Genomic_DNA"/>
</dbReference>
<proteinExistence type="predicted"/>
<reference evidence="1 2" key="1">
    <citation type="submission" date="2023-06" db="EMBL/GenBank/DDBJ databases">
        <authorList>
            <person name="Ye Y.-Q."/>
            <person name="Du Z.-J."/>
        </authorList>
    </citation>
    <scope>NUCLEOTIDE SEQUENCE [LARGE SCALE GENOMIC DNA]</scope>
    <source>
        <strain evidence="1 2">SDUM287046</strain>
    </source>
</reference>
<accession>A0ABT8DKR4</accession>
<dbReference type="NCBIfam" id="TIGR02436">
    <property type="entry name" value="four helix bundle protein"/>
    <property type="match status" value="1"/>
</dbReference>
<name>A0ABT8DKR4_9FLAO</name>
<dbReference type="SUPFAM" id="SSF158446">
    <property type="entry name" value="IVS-encoded protein-like"/>
    <property type="match status" value="1"/>
</dbReference>
<dbReference type="Gene3D" id="1.20.1440.60">
    <property type="entry name" value="23S rRNA-intervening sequence"/>
    <property type="match status" value="1"/>
</dbReference>
<evidence type="ECO:0000313" key="2">
    <source>
        <dbReference type="Proteomes" id="UP001244787"/>
    </source>
</evidence>
<gene>
    <name evidence="1" type="ORF">QRD02_04535</name>
</gene>
<dbReference type="CDD" id="cd16377">
    <property type="entry name" value="23S_rRNA_IVP_like"/>
    <property type="match status" value="1"/>
</dbReference>
<dbReference type="PANTHER" id="PTHR38471">
    <property type="entry name" value="FOUR HELIX BUNDLE PROTEIN"/>
    <property type="match status" value="1"/>
</dbReference>
<dbReference type="Proteomes" id="UP001244787">
    <property type="component" value="Unassembled WGS sequence"/>
</dbReference>